<dbReference type="Proteomes" id="UP000184501">
    <property type="component" value="Unassembled WGS sequence"/>
</dbReference>
<feature type="region of interest" description="Disordered" evidence="1">
    <location>
        <begin position="188"/>
        <end position="234"/>
    </location>
</feature>
<dbReference type="SUPFAM" id="SSF140459">
    <property type="entry name" value="PE/PPE dimer-like"/>
    <property type="match status" value="1"/>
</dbReference>
<evidence type="ECO:0000256" key="1">
    <source>
        <dbReference type="SAM" id="MobiDB-lite"/>
    </source>
</evidence>
<dbReference type="AlphaFoldDB" id="A0A1M4UE76"/>
<sequence length="234" mass="24216">MGEFGRGRNWLAVPHQQIYDDIRTGPGERGIEDARRRCEAVGAAFARAERDIADGLRRIGIAYEGARAQAALGAVGGLAAWTADAQLGAVIAVDLVSEQGEAFVRTRDSMPVPAGDQEQVAGGIAGVFENTVDREPVEEAAREAHERAAGLMREYEATSGTVVNGMPVFVPPPDVVVDVPGAGRAAWPRGGAAAGDGAGGAPDRLISGDTGRPIADHRLGTPCPVGASGRSCQR</sequence>
<organism evidence="2 3">
    <name type="scientific">Streptoalloteichus hindustanus</name>
    <dbReference type="NCBI Taxonomy" id="2017"/>
    <lineage>
        <taxon>Bacteria</taxon>
        <taxon>Bacillati</taxon>
        <taxon>Actinomycetota</taxon>
        <taxon>Actinomycetes</taxon>
        <taxon>Pseudonocardiales</taxon>
        <taxon>Pseudonocardiaceae</taxon>
        <taxon>Streptoalloteichus</taxon>
    </lineage>
</organism>
<reference evidence="2 3" key="1">
    <citation type="submission" date="2016-11" db="EMBL/GenBank/DDBJ databases">
        <authorList>
            <person name="Jaros S."/>
            <person name="Januszkiewicz K."/>
            <person name="Wedrychowicz H."/>
        </authorList>
    </citation>
    <scope>NUCLEOTIDE SEQUENCE [LARGE SCALE GENOMIC DNA]</scope>
    <source>
        <strain evidence="2 3">DSM 44523</strain>
    </source>
</reference>
<dbReference type="STRING" id="2017.SAMN05444320_101387"/>
<dbReference type="InterPro" id="IPR038332">
    <property type="entry name" value="PPE_sf"/>
</dbReference>
<keyword evidence="3" id="KW-1185">Reference proteome</keyword>
<dbReference type="OrthoDB" id="3695206at2"/>
<evidence type="ECO:0000313" key="2">
    <source>
        <dbReference type="EMBL" id="SHE54907.1"/>
    </source>
</evidence>
<accession>A0A1M4UE76</accession>
<gene>
    <name evidence="2" type="ORF">SAMN05444320_101387</name>
</gene>
<evidence type="ECO:0000313" key="3">
    <source>
        <dbReference type="Proteomes" id="UP000184501"/>
    </source>
</evidence>
<dbReference type="RefSeq" id="WP_073479561.1">
    <property type="nucleotide sequence ID" value="NZ_FQVN01000001.1"/>
</dbReference>
<name>A0A1M4UE76_STRHI</name>
<proteinExistence type="predicted"/>
<protein>
    <submittedName>
        <fullName evidence="2">Uncharacterized protein</fullName>
    </submittedName>
</protein>
<dbReference type="Gene3D" id="1.20.1260.20">
    <property type="entry name" value="PPE superfamily"/>
    <property type="match status" value="1"/>
</dbReference>
<dbReference type="EMBL" id="FQVN01000001">
    <property type="protein sequence ID" value="SHE54907.1"/>
    <property type="molecule type" value="Genomic_DNA"/>
</dbReference>